<keyword evidence="3" id="KW-1185">Reference proteome</keyword>
<keyword evidence="1" id="KW-1133">Transmembrane helix</keyword>
<accession>A0A6G1KC48</accession>
<dbReference type="EMBL" id="MU005769">
    <property type="protein sequence ID" value="KAF2710350.1"/>
    <property type="molecule type" value="Genomic_DNA"/>
</dbReference>
<proteinExistence type="predicted"/>
<dbReference type="AlphaFoldDB" id="A0A6G1KC48"/>
<feature type="transmembrane region" description="Helical" evidence="1">
    <location>
        <begin position="7"/>
        <end position="26"/>
    </location>
</feature>
<name>A0A6G1KC48_9PLEO</name>
<protein>
    <submittedName>
        <fullName evidence="2">Uncharacterized protein</fullName>
    </submittedName>
</protein>
<dbReference type="Proteomes" id="UP000799428">
    <property type="component" value="Unassembled WGS sequence"/>
</dbReference>
<feature type="transmembrane region" description="Helical" evidence="1">
    <location>
        <begin position="46"/>
        <end position="66"/>
    </location>
</feature>
<gene>
    <name evidence="2" type="ORF">K504DRAFT_259903</name>
</gene>
<sequence length="160" mass="17395">MGRFREGFVVCPIPACVASMPCHFLFSRPCLQPSVSSHLSVSICRLRAPMAFGLFFGVVLPCLFIISRVLSANCSPDVFPHLLLVYLSPFPSPLLSYSCHCRIPCAGADGARILSDVSPTFLSLCRSITFPAHCFSSISCSPFFHSTLCRHTFTSTSPLG</sequence>
<reference evidence="2" key="1">
    <citation type="journal article" date="2020" name="Stud. Mycol.">
        <title>101 Dothideomycetes genomes: a test case for predicting lifestyles and emergence of pathogens.</title>
        <authorList>
            <person name="Haridas S."/>
            <person name="Albert R."/>
            <person name="Binder M."/>
            <person name="Bloem J."/>
            <person name="Labutti K."/>
            <person name="Salamov A."/>
            <person name="Andreopoulos B."/>
            <person name="Baker S."/>
            <person name="Barry K."/>
            <person name="Bills G."/>
            <person name="Bluhm B."/>
            <person name="Cannon C."/>
            <person name="Castanera R."/>
            <person name="Culley D."/>
            <person name="Daum C."/>
            <person name="Ezra D."/>
            <person name="Gonzalez J."/>
            <person name="Henrissat B."/>
            <person name="Kuo A."/>
            <person name="Liang C."/>
            <person name="Lipzen A."/>
            <person name="Lutzoni F."/>
            <person name="Magnuson J."/>
            <person name="Mondo S."/>
            <person name="Nolan M."/>
            <person name="Ohm R."/>
            <person name="Pangilinan J."/>
            <person name="Park H.-J."/>
            <person name="Ramirez L."/>
            <person name="Alfaro M."/>
            <person name="Sun H."/>
            <person name="Tritt A."/>
            <person name="Yoshinaga Y."/>
            <person name="Zwiers L.-H."/>
            <person name="Turgeon B."/>
            <person name="Goodwin S."/>
            <person name="Spatafora J."/>
            <person name="Crous P."/>
            <person name="Grigoriev I."/>
        </authorList>
    </citation>
    <scope>NUCLEOTIDE SEQUENCE</scope>
    <source>
        <strain evidence="2">CBS 279.74</strain>
    </source>
</reference>
<evidence type="ECO:0000256" key="1">
    <source>
        <dbReference type="SAM" id="Phobius"/>
    </source>
</evidence>
<keyword evidence="1" id="KW-0812">Transmembrane</keyword>
<evidence type="ECO:0000313" key="3">
    <source>
        <dbReference type="Proteomes" id="UP000799428"/>
    </source>
</evidence>
<keyword evidence="1" id="KW-0472">Membrane</keyword>
<organism evidence="2 3">
    <name type="scientific">Pleomassaria siparia CBS 279.74</name>
    <dbReference type="NCBI Taxonomy" id="1314801"/>
    <lineage>
        <taxon>Eukaryota</taxon>
        <taxon>Fungi</taxon>
        <taxon>Dikarya</taxon>
        <taxon>Ascomycota</taxon>
        <taxon>Pezizomycotina</taxon>
        <taxon>Dothideomycetes</taxon>
        <taxon>Pleosporomycetidae</taxon>
        <taxon>Pleosporales</taxon>
        <taxon>Pleomassariaceae</taxon>
        <taxon>Pleomassaria</taxon>
    </lineage>
</organism>
<evidence type="ECO:0000313" key="2">
    <source>
        <dbReference type="EMBL" id="KAF2710350.1"/>
    </source>
</evidence>